<accession>A0A9D1QS90</accession>
<dbReference type="Proteomes" id="UP000886822">
    <property type="component" value="Unassembled WGS sequence"/>
</dbReference>
<dbReference type="EMBL" id="DXGJ01000004">
    <property type="protein sequence ID" value="HIW71091.1"/>
    <property type="molecule type" value="Genomic_DNA"/>
</dbReference>
<gene>
    <name evidence="2" type="ORF">H9875_00545</name>
</gene>
<protein>
    <submittedName>
        <fullName evidence="2">Uncharacterized protein</fullName>
    </submittedName>
</protein>
<reference evidence="2" key="1">
    <citation type="journal article" date="2021" name="PeerJ">
        <title>Extensive microbial diversity within the chicken gut microbiome revealed by metagenomics and culture.</title>
        <authorList>
            <person name="Gilroy R."/>
            <person name="Ravi A."/>
            <person name="Getino M."/>
            <person name="Pursley I."/>
            <person name="Horton D.L."/>
            <person name="Alikhan N.F."/>
            <person name="Baker D."/>
            <person name="Gharbi K."/>
            <person name="Hall N."/>
            <person name="Watson M."/>
            <person name="Adriaenssens E.M."/>
            <person name="Foster-Nyarko E."/>
            <person name="Jarju S."/>
            <person name="Secka A."/>
            <person name="Antonio M."/>
            <person name="Oren A."/>
            <person name="Chaudhuri R.R."/>
            <person name="La Ragione R."/>
            <person name="Hildebrand F."/>
            <person name="Pallen M.J."/>
        </authorList>
    </citation>
    <scope>NUCLEOTIDE SEQUENCE</scope>
    <source>
        <strain evidence="2">CHK173-259</strain>
    </source>
</reference>
<feature type="transmembrane region" description="Helical" evidence="1">
    <location>
        <begin position="12"/>
        <end position="33"/>
    </location>
</feature>
<comment type="caution">
    <text evidence="2">The sequence shown here is derived from an EMBL/GenBank/DDBJ whole genome shotgun (WGS) entry which is preliminary data.</text>
</comment>
<evidence type="ECO:0000256" key="1">
    <source>
        <dbReference type="SAM" id="Phobius"/>
    </source>
</evidence>
<sequence>MKKLKAVLGGIWESTTLATGLELVAAFLVEGWLRRGSKQRKNRQR</sequence>
<name>A0A9D1QS90_9LACO</name>
<evidence type="ECO:0000313" key="2">
    <source>
        <dbReference type="EMBL" id="HIW71091.1"/>
    </source>
</evidence>
<proteinExistence type="predicted"/>
<dbReference type="AlphaFoldDB" id="A0A9D1QS90"/>
<keyword evidence="1" id="KW-0472">Membrane</keyword>
<evidence type="ECO:0000313" key="3">
    <source>
        <dbReference type="Proteomes" id="UP000886822"/>
    </source>
</evidence>
<keyword evidence="1" id="KW-0812">Transmembrane</keyword>
<keyword evidence="1" id="KW-1133">Transmembrane helix</keyword>
<reference evidence="2" key="2">
    <citation type="submission" date="2021-04" db="EMBL/GenBank/DDBJ databases">
        <authorList>
            <person name="Gilroy R."/>
        </authorList>
    </citation>
    <scope>NUCLEOTIDE SEQUENCE</scope>
    <source>
        <strain evidence="2">CHK173-259</strain>
    </source>
</reference>
<organism evidence="2 3">
    <name type="scientific">Candidatus Levilactobacillus faecigallinarum</name>
    <dbReference type="NCBI Taxonomy" id="2838638"/>
    <lineage>
        <taxon>Bacteria</taxon>
        <taxon>Bacillati</taxon>
        <taxon>Bacillota</taxon>
        <taxon>Bacilli</taxon>
        <taxon>Lactobacillales</taxon>
        <taxon>Lactobacillaceae</taxon>
        <taxon>Levilactobacillus</taxon>
    </lineage>
</organism>